<accession>A0A1R1QDQ0</accession>
<name>A0A1R1QDQ0_9BACI</name>
<dbReference type="InterPro" id="IPR024217">
    <property type="entry name" value="DUF3813"/>
</dbReference>
<proteinExistence type="predicted"/>
<gene>
    <name evidence="1" type="ORF">BW143_17290</name>
</gene>
<reference evidence="1 2" key="1">
    <citation type="submission" date="2017-01" db="EMBL/GenBank/DDBJ databases">
        <title>Bacillus phylogenomics.</title>
        <authorList>
            <person name="Dunlap C."/>
        </authorList>
    </citation>
    <scope>NUCLEOTIDE SEQUENCE [LARGE SCALE GENOMIC DNA]</scope>
    <source>
        <strain evidence="1 2">NRRL B-41282</strain>
    </source>
</reference>
<accession>A0A1R1S0R7</accession>
<comment type="caution">
    <text evidence="1">The sequence shown here is derived from an EMBL/GenBank/DDBJ whole genome shotgun (WGS) entry which is preliminary data.</text>
</comment>
<dbReference type="Proteomes" id="UP000187367">
    <property type="component" value="Unassembled WGS sequence"/>
</dbReference>
<keyword evidence="2" id="KW-1185">Reference proteome</keyword>
<dbReference type="AlphaFoldDB" id="A0A1R1QDQ0"/>
<dbReference type="OrthoDB" id="2692217at2"/>
<dbReference type="GeneID" id="92789059"/>
<evidence type="ECO:0008006" key="3">
    <source>
        <dbReference type="Google" id="ProtNLM"/>
    </source>
</evidence>
<sequence length="65" mass="7270">MRNELFQMAKTAVQEAETLANTAEASEQMKAIERAKNAVSSAYANSTDAERRELHTLQEQLDKLS</sequence>
<dbReference type="EMBL" id="MTJL01000036">
    <property type="protein sequence ID" value="OMI01448.1"/>
    <property type="molecule type" value="Genomic_DNA"/>
</dbReference>
<evidence type="ECO:0000313" key="2">
    <source>
        <dbReference type="Proteomes" id="UP000187367"/>
    </source>
</evidence>
<organism evidence="1 2">
    <name type="scientific">Bacillus swezeyi</name>
    <dbReference type="NCBI Taxonomy" id="1925020"/>
    <lineage>
        <taxon>Bacteria</taxon>
        <taxon>Bacillati</taxon>
        <taxon>Bacillota</taxon>
        <taxon>Bacilli</taxon>
        <taxon>Bacillales</taxon>
        <taxon>Bacillaceae</taxon>
        <taxon>Bacillus</taxon>
    </lineage>
</organism>
<protein>
    <recommendedName>
        <fullName evidence="3">DUF3813 domain-containing protein</fullName>
    </recommendedName>
</protein>
<dbReference type="RefSeq" id="WP_076760321.1">
    <property type="nucleotide sequence ID" value="NZ_CP133085.1"/>
</dbReference>
<dbReference type="Pfam" id="PF12758">
    <property type="entry name" value="DUF3813"/>
    <property type="match status" value="1"/>
</dbReference>
<evidence type="ECO:0000313" key="1">
    <source>
        <dbReference type="EMBL" id="OMI01448.1"/>
    </source>
</evidence>